<dbReference type="PANTHER" id="PTHR23502">
    <property type="entry name" value="MAJOR FACILITATOR SUPERFAMILY"/>
    <property type="match status" value="1"/>
</dbReference>
<dbReference type="GO" id="GO:0042910">
    <property type="term" value="F:xenobiotic transmembrane transporter activity"/>
    <property type="evidence" value="ECO:0007669"/>
    <property type="project" value="InterPro"/>
</dbReference>
<evidence type="ECO:0000256" key="6">
    <source>
        <dbReference type="ARBA" id="ARBA00022989"/>
    </source>
</evidence>
<keyword evidence="3 8" id="KW-0813">Transport</keyword>
<evidence type="ECO:0000313" key="11">
    <source>
        <dbReference type="EMBL" id="UYF74888.1"/>
    </source>
</evidence>
<dbReference type="Pfam" id="PF07690">
    <property type="entry name" value="MFS_1"/>
    <property type="match status" value="1"/>
</dbReference>
<feature type="transmembrane region" description="Helical" evidence="8">
    <location>
        <begin position="12"/>
        <end position="29"/>
    </location>
</feature>
<dbReference type="EMBL" id="CP089051">
    <property type="protein sequence ID" value="UYF72294.1"/>
    <property type="molecule type" value="Genomic_DNA"/>
</dbReference>
<gene>
    <name evidence="11" type="ORF">LSO58_13800</name>
    <name evidence="10" type="ORF">LSO60_03185</name>
</gene>
<dbReference type="Proteomes" id="UP001164064">
    <property type="component" value="Chromosome"/>
</dbReference>
<feature type="transmembrane region" description="Helical" evidence="8">
    <location>
        <begin position="287"/>
        <end position="305"/>
    </location>
</feature>
<dbReference type="GO" id="GO:0005886">
    <property type="term" value="C:plasma membrane"/>
    <property type="evidence" value="ECO:0007669"/>
    <property type="project" value="UniProtKB-SubCell"/>
</dbReference>
<dbReference type="InterPro" id="IPR004812">
    <property type="entry name" value="Efflux_drug-R_Bcr/CmlA"/>
</dbReference>
<keyword evidence="5 8" id="KW-0812">Transmembrane</keyword>
<evidence type="ECO:0000313" key="10">
    <source>
        <dbReference type="EMBL" id="UYF72294.1"/>
    </source>
</evidence>
<dbReference type="AlphaFoldDB" id="A0A3F3L4K8"/>
<dbReference type="PROSITE" id="PS50850">
    <property type="entry name" value="MFS"/>
    <property type="match status" value="1"/>
</dbReference>
<feature type="transmembrane region" description="Helical" evidence="8">
    <location>
        <begin position="49"/>
        <end position="68"/>
    </location>
</feature>
<evidence type="ECO:0000256" key="1">
    <source>
        <dbReference type="ARBA" id="ARBA00004651"/>
    </source>
</evidence>
<organism evidence="11 12">
    <name type="scientific">Acinetobacter ursingii</name>
    <dbReference type="NCBI Taxonomy" id="108980"/>
    <lineage>
        <taxon>Bacteria</taxon>
        <taxon>Pseudomonadati</taxon>
        <taxon>Pseudomonadota</taxon>
        <taxon>Gammaproteobacteria</taxon>
        <taxon>Moraxellales</taxon>
        <taxon>Moraxellaceae</taxon>
        <taxon>Acinetobacter</taxon>
    </lineage>
</organism>
<name>A0A3F3L4K8_9GAMM</name>
<keyword evidence="4" id="KW-1003">Cell membrane</keyword>
<reference evidence="11" key="1">
    <citation type="journal article" date="2022" name="J Glob Antimicrob Resist">
        <title>Comparative analysis of IMP-4- and OXA-58-containing plasmids of three carbapenemase-producing Acinetobacter ursingii strains in the Netherlands.</title>
        <authorList>
            <person name="Hendrickx A.P.A."/>
            <person name="Schade R.P."/>
            <person name="Landman F."/>
            <person name="Bosch T."/>
            <person name="Schouls L.M."/>
            <person name="van Dijk K."/>
        </authorList>
    </citation>
    <scope>NUCLEOTIDE SEQUENCE</scope>
    <source>
        <strain evidence="10">RIVM_C010559</strain>
        <strain evidence="11">RIVM_C010761</strain>
    </source>
</reference>
<keyword evidence="8" id="KW-0997">Cell inner membrane</keyword>
<keyword evidence="6 8" id="KW-1133">Transmembrane helix</keyword>
<comment type="similarity">
    <text evidence="2 8">Belongs to the major facilitator superfamily. Bcr/CmlA family.</text>
</comment>
<comment type="subcellular location">
    <subcellularLocation>
        <location evidence="8">Cell inner membrane</location>
        <topology evidence="8">Multi-pass membrane protein</topology>
    </subcellularLocation>
    <subcellularLocation>
        <location evidence="1">Cell membrane</location>
        <topology evidence="1">Multi-pass membrane protein</topology>
    </subcellularLocation>
</comment>
<feature type="transmembrane region" description="Helical" evidence="8">
    <location>
        <begin position="138"/>
        <end position="162"/>
    </location>
</feature>
<feature type="domain" description="Major facilitator superfamily (MFS) profile" evidence="9">
    <location>
        <begin position="14"/>
        <end position="399"/>
    </location>
</feature>
<dbReference type="Proteomes" id="UP001164081">
    <property type="component" value="Chromosome"/>
</dbReference>
<dbReference type="PANTHER" id="PTHR23502:SF132">
    <property type="entry name" value="POLYAMINE TRANSPORTER 2-RELATED"/>
    <property type="match status" value="1"/>
</dbReference>
<evidence type="ECO:0000256" key="8">
    <source>
        <dbReference type="RuleBase" id="RU365088"/>
    </source>
</evidence>
<evidence type="ECO:0000256" key="2">
    <source>
        <dbReference type="ARBA" id="ARBA00006236"/>
    </source>
</evidence>
<protein>
    <recommendedName>
        <fullName evidence="8">Bcr/CflA family efflux transporter</fullName>
    </recommendedName>
</protein>
<dbReference type="InterPro" id="IPR020846">
    <property type="entry name" value="MFS_dom"/>
</dbReference>
<feature type="transmembrane region" description="Helical" evidence="8">
    <location>
        <begin position="222"/>
        <end position="243"/>
    </location>
</feature>
<feature type="transmembrane region" description="Helical" evidence="8">
    <location>
        <begin position="311"/>
        <end position="336"/>
    </location>
</feature>
<dbReference type="RefSeq" id="WP_010588852.1">
    <property type="nucleotide sequence ID" value="NZ_AP018824.1"/>
</dbReference>
<keyword evidence="7 8" id="KW-0472">Membrane</keyword>
<accession>A0A3F3L4K8</accession>
<dbReference type="Gene3D" id="1.20.1720.10">
    <property type="entry name" value="Multidrug resistance protein D"/>
    <property type="match status" value="1"/>
</dbReference>
<feature type="transmembrane region" description="Helical" evidence="8">
    <location>
        <begin position="255"/>
        <end position="275"/>
    </location>
</feature>
<evidence type="ECO:0000256" key="5">
    <source>
        <dbReference type="ARBA" id="ARBA00022692"/>
    </source>
</evidence>
<feature type="transmembrane region" description="Helical" evidence="8">
    <location>
        <begin position="80"/>
        <end position="99"/>
    </location>
</feature>
<dbReference type="EMBL" id="CP089044">
    <property type="protein sequence ID" value="UYF74888.1"/>
    <property type="molecule type" value="Genomic_DNA"/>
</dbReference>
<feature type="transmembrane region" description="Helical" evidence="8">
    <location>
        <begin position="348"/>
        <end position="370"/>
    </location>
</feature>
<dbReference type="GO" id="GO:1990961">
    <property type="term" value="P:xenobiotic detoxification by transmembrane export across the plasma membrane"/>
    <property type="evidence" value="ECO:0007669"/>
    <property type="project" value="InterPro"/>
</dbReference>
<feature type="transmembrane region" description="Helical" evidence="8">
    <location>
        <begin position="376"/>
        <end position="396"/>
    </location>
</feature>
<evidence type="ECO:0000313" key="12">
    <source>
        <dbReference type="Proteomes" id="UP001164081"/>
    </source>
</evidence>
<evidence type="ECO:0000259" key="9">
    <source>
        <dbReference type="PROSITE" id="PS50850"/>
    </source>
</evidence>
<proteinExistence type="inferred from homology"/>
<dbReference type="CDD" id="cd17320">
    <property type="entry name" value="MFS_MdfA_MDR_like"/>
    <property type="match status" value="1"/>
</dbReference>
<evidence type="ECO:0000256" key="4">
    <source>
        <dbReference type="ARBA" id="ARBA00022475"/>
    </source>
</evidence>
<evidence type="ECO:0000256" key="3">
    <source>
        <dbReference type="ARBA" id="ARBA00022448"/>
    </source>
</evidence>
<feature type="transmembrane region" description="Helical" evidence="8">
    <location>
        <begin position="168"/>
        <end position="188"/>
    </location>
</feature>
<dbReference type="InterPro" id="IPR036259">
    <property type="entry name" value="MFS_trans_sf"/>
</dbReference>
<evidence type="ECO:0000256" key="7">
    <source>
        <dbReference type="ARBA" id="ARBA00023136"/>
    </source>
</evidence>
<sequence>MSENRSRQQYSSAWIMLLALLTALGPLSIDMYLPALPQMAKDFGVSTQMMANTLPAYFFGLAIGQLLYGPISDRIGRKKPLYVGLSLYAIASLLCIFASSEWSLIALRVVQALGGCVGVVIARAAIRDRLDVQGSAQAFSSMMIVMGIAPIAAPTLGAWILYFFNWHAVFISLSIVGCICLFCVHFFFKETLQPARRLKLSFNQILTLYAAIFKDKSFRLPMLAGCLTGGALFSYISSASPVFMDMYGLNQQQFAYAFGFNAMGIIILSSINKRLVTRLSTIQRLKLGGTIQFTGAVIVLLSGLLPHASLAIIMVGLFFTVSGLGFTGPNAMALAMSEQGARAGTASAIMGSMQFAVGLFGGLMLNLLIWNPLLNMGVMMVIFTGAGVWAIIKIAAEMRHQQIRSS</sequence>
<feature type="transmembrane region" description="Helical" evidence="8">
    <location>
        <begin position="105"/>
        <end position="126"/>
    </location>
</feature>
<dbReference type="FunFam" id="1.20.1720.10:FF:000005">
    <property type="entry name" value="Bcr/CflA family efflux transporter"/>
    <property type="match status" value="1"/>
</dbReference>
<dbReference type="InterPro" id="IPR011701">
    <property type="entry name" value="MFS"/>
</dbReference>
<dbReference type="SUPFAM" id="SSF103473">
    <property type="entry name" value="MFS general substrate transporter"/>
    <property type="match status" value="1"/>
</dbReference>
<dbReference type="NCBIfam" id="TIGR00710">
    <property type="entry name" value="efflux_Bcr_CflA"/>
    <property type="match status" value="1"/>
</dbReference>